<sequence>MTTMCFKCTRIFTTTTNIIIISQSSSSYQFIYLIRLINIILIFIICQFIRFRLFSEINQKKTVLVYSRLQGKELKVNTVERIKLPVDCFNQKWMVASNRIQDVSFVLFGTRQLDIPAVQS</sequence>
<feature type="transmembrane region" description="Helical" evidence="1">
    <location>
        <begin position="30"/>
        <end position="51"/>
    </location>
</feature>
<name>A0A3P8JIR4_9TREM</name>
<evidence type="ECO:0000313" key="2">
    <source>
        <dbReference type="EMBL" id="VDP66436.1"/>
    </source>
</evidence>
<proteinExistence type="predicted"/>
<dbReference type="Proteomes" id="UP000269396">
    <property type="component" value="Unassembled WGS sequence"/>
</dbReference>
<evidence type="ECO:0000256" key="1">
    <source>
        <dbReference type="SAM" id="Phobius"/>
    </source>
</evidence>
<reference evidence="2 3" key="1">
    <citation type="submission" date="2018-11" db="EMBL/GenBank/DDBJ databases">
        <authorList>
            <consortium name="Pathogen Informatics"/>
        </authorList>
    </citation>
    <scope>NUCLEOTIDE SEQUENCE [LARGE SCALE GENOMIC DNA]</scope>
    <source>
        <strain>Denwood</strain>
        <strain evidence="3">Zambia</strain>
    </source>
</reference>
<protein>
    <submittedName>
        <fullName evidence="2">Uncharacterized protein</fullName>
    </submittedName>
</protein>
<organism evidence="2 3">
    <name type="scientific">Schistosoma mattheei</name>
    <dbReference type="NCBI Taxonomy" id="31246"/>
    <lineage>
        <taxon>Eukaryota</taxon>
        <taxon>Metazoa</taxon>
        <taxon>Spiralia</taxon>
        <taxon>Lophotrochozoa</taxon>
        <taxon>Platyhelminthes</taxon>
        <taxon>Trematoda</taxon>
        <taxon>Digenea</taxon>
        <taxon>Strigeidida</taxon>
        <taxon>Schistosomatoidea</taxon>
        <taxon>Schistosomatidae</taxon>
        <taxon>Schistosoma</taxon>
    </lineage>
</organism>
<gene>
    <name evidence="2" type="ORF">SMTD_LOCUS14649</name>
</gene>
<keyword evidence="1" id="KW-0472">Membrane</keyword>
<dbReference type="EMBL" id="UZAL01034879">
    <property type="protein sequence ID" value="VDP66436.1"/>
    <property type="molecule type" value="Genomic_DNA"/>
</dbReference>
<evidence type="ECO:0000313" key="3">
    <source>
        <dbReference type="Proteomes" id="UP000269396"/>
    </source>
</evidence>
<keyword evidence="3" id="KW-1185">Reference proteome</keyword>
<keyword evidence="1" id="KW-1133">Transmembrane helix</keyword>
<dbReference type="AlphaFoldDB" id="A0A3P8JIR4"/>
<accession>A0A3P8JIR4</accession>
<keyword evidence="1" id="KW-0812">Transmembrane</keyword>